<comment type="caution">
    <text evidence="1">The sequence shown here is derived from an EMBL/GenBank/DDBJ whole genome shotgun (WGS) entry which is preliminary data.</text>
</comment>
<proteinExistence type="predicted"/>
<evidence type="ECO:0000313" key="2">
    <source>
        <dbReference type="Proteomes" id="UP000824890"/>
    </source>
</evidence>
<organism evidence="1 2">
    <name type="scientific">Brassica napus</name>
    <name type="common">Rape</name>
    <dbReference type="NCBI Taxonomy" id="3708"/>
    <lineage>
        <taxon>Eukaryota</taxon>
        <taxon>Viridiplantae</taxon>
        <taxon>Streptophyta</taxon>
        <taxon>Embryophyta</taxon>
        <taxon>Tracheophyta</taxon>
        <taxon>Spermatophyta</taxon>
        <taxon>Magnoliopsida</taxon>
        <taxon>eudicotyledons</taxon>
        <taxon>Gunneridae</taxon>
        <taxon>Pentapetalae</taxon>
        <taxon>rosids</taxon>
        <taxon>malvids</taxon>
        <taxon>Brassicales</taxon>
        <taxon>Brassicaceae</taxon>
        <taxon>Brassiceae</taxon>
        <taxon>Brassica</taxon>
    </lineage>
</organism>
<evidence type="ECO:0000313" key="1">
    <source>
        <dbReference type="EMBL" id="KAH0917632.1"/>
    </source>
</evidence>
<dbReference type="Proteomes" id="UP000824890">
    <property type="component" value="Unassembled WGS sequence"/>
</dbReference>
<reference evidence="1 2" key="1">
    <citation type="submission" date="2021-05" db="EMBL/GenBank/DDBJ databases">
        <title>Genome Assembly of Synthetic Allotetraploid Brassica napus Reveals Homoeologous Exchanges between Subgenomes.</title>
        <authorList>
            <person name="Davis J.T."/>
        </authorList>
    </citation>
    <scope>NUCLEOTIDE SEQUENCE [LARGE SCALE GENOMIC DNA]</scope>
    <source>
        <strain evidence="2">cv. Da-Ae</strain>
        <tissue evidence="1">Seedling</tissue>
    </source>
</reference>
<accession>A0ABQ8CL99</accession>
<dbReference type="EMBL" id="JAGKQM010000007">
    <property type="protein sequence ID" value="KAH0917632.1"/>
    <property type="molecule type" value="Genomic_DNA"/>
</dbReference>
<sequence length="162" mass="17920">MASACSLEIFIFRLVGSRTEERIARHANLIRVSLSLTVLRWSILITEATVTTSTFPNNEGQYGFSVIVSLIFIFDLGGNVPHGSPVTIANSRSENLIGCPANLNHTSCFFFTFSCLDIMYLANLPENDGLSPMSIIFPKDDARIESISSSSSPLIIFFYRSR</sequence>
<keyword evidence="2" id="KW-1185">Reference proteome</keyword>
<gene>
    <name evidence="1" type="ORF">HID58_025292</name>
</gene>
<name>A0ABQ8CL99_BRANA</name>
<protein>
    <submittedName>
        <fullName evidence="1">Uncharacterized protein</fullName>
    </submittedName>
</protein>